<dbReference type="Ensembl" id="ENSOART00020010271.2">
    <property type="protein sequence ID" value="ENSOARP00020008472.2"/>
    <property type="gene ID" value="ENSOARG00020005607.2"/>
</dbReference>
<sequence>MRRRAASGAAGDDRQAAARAADSAGCTRGRSPSPCRLIDFCAVWDAGVFLASAAGKGAPSGVPGRRLNEAETLNSVREAQFQRLEAERPRRPGCGVRGPVLRMAGQPPPWAYTAILLCALSLGRAIEIPMDLSQPPTITKQSVKDHIVDPRDNILIECEAKGNPAPSFHWTRNSKFFNIAKDPRVSMRRRSGTLVIDFRSGGRPEEYEGEYQCFARNKFGTALSNRIRLQVSKSPLWPKENLDPVVVQEGAPLTLQCNPPPGLPSPVIFWMSSSMEPITQDKRVSQGHNGDLYFSNVVLQDMQTDYSCNARFHFTHTIQQKNPFTLKVLTNHPYNDSSLRNHPDMYSARGVAERTPSFMYPQGTASSQMVLRGMDLLLECIASGVPTPDIAWYKKGGDLPSDKAKFENFNKALRITNVSEEDSGEYFCLASNKMGSIRHTISVRVKAAPYWLDEPKNLILAPGEDGRLVCRANGNPKPTVQWMVNGEPLQSAPPNPNREVAGDTIIFRDTQISSRAVYQCNSSNEHGYLLANAFVSVLDVPPRMLSPRNQLIRVILYNRTRLDCPFFGSPIPTLRWFKNGQGSNLDGGNYHVYENGSLEIKMIRKEDQGIYTCVATNILGKAENQVRLEVKDPTRIYRMPEDQVAKRGSTVQLECRVKHDPSLKLTVSWLKDDEPLYISNRMKKEEDSLTIFGVAERDQGSYTCVASTELDQDLAKAYLTVLGRPDRPRDLELTDLAERSVRLTWIPGDDNNSPITDYVVQFEEDQFQPGVWHDHSRFPGSVNSAVLRLSPYVNYQFRVIAINEVGSSHPSLPSERYRTSGAPPESNPSDVKGEGTRKNNMEITWTPMNATSAFGPNLRYIVKWRRREAREAWNNVTVWGSRYVVGQTPVYVPYEIRVQAENDFGKGPEPDTVIGYSGEDYPRAAPTDVKIRVLNSTAISLQWSRVYSDTVQGQLREYRAYYWRESSLLKNLWVSQKRQQAGFPGDRLRGVVSRLFPYSNYKLEMVVVNGRGDGPRSETKEFTTPEGVPSAPRRFRVRQPNLETINLEWDHPEHPNGILIGYTLKYVAFNGTKVGKQIVENFSPNQTKFTVQRADPVSRYRFSLSARTQVGSGEAVTEESPAPPNEAYTNNQADIATQGWFIGLMCAIALLVLILLIVCFIKRSRGGKYPVREKKDVPLGPEDPKEEDGSFDYSDEDNKPLQGSQTSLDGTIKQQESDDSLVDYGEGGEGQFNEDGSFIGQYTVKKDKEETEGNESSEATSPVNAIYSLA</sequence>
<name>A0AC11B5T5_SHEEP</name>
<accession>A0AC11B5T5</accession>
<reference evidence="1" key="2">
    <citation type="submission" date="2025-08" db="UniProtKB">
        <authorList>
            <consortium name="Ensembl"/>
        </authorList>
    </citation>
    <scope>IDENTIFICATION</scope>
</reference>
<gene>
    <name evidence="1" type="primary">NFASC</name>
</gene>
<reference evidence="1" key="3">
    <citation type="submission" date="2025-09" db="UniProtKB">
        <authorList>
            <consortium name="Ensembl"/>
        </authorList>
    </citation>
    <scope>IDENTIFICATION</scope>
</reference>
<organism evidence="1">
    <name type="scientific">Ovis aries</name>
    <name type="common">Sheep</name>
    <dbReference type="NCBI Taxonomy" id="9940"/>
    <lineage>
        <taxon>Eukaryota</taxon>
        <taxon>Metazoa</taxon>
        <taxon>Chordata</taxon>
        <taxon>Craniata</taxon>
        <taxon>Vertebrata</taxon>
        <taxon>Euteleostomi</taxon>
        <taxon>Mammalia</taxon>
        <taxon>Eutheria</taxon>
        <taxon>Laurasiatheria</taxon>
        <taxon>Artiodactyla</taxon>
        <taxon>Ruminantia</taxon>
        <taxon>Pecora</taxon>
        <taxon>Bovidae</taxon>
        <taxon>Caprinae</taxon>
        <taxon>Ovis</taxon>
    </lineage>
</organism>
<reference evidence="1" key="1">
    <citation type="submission" date="2020-11" db="EMBL/GenBank/DDBJ databases">
        <authorList>
            <person name="Davenport K.M."/>
            <person name="Bickhart D.M."/>
            <person name="Smith T.P.L."/>
            <person name="Murdoch B.M."/>
            <person name="Rosen B.D."/>
        </authorList>
    </citation>
    <scope>NUCLEOTIDE SEQUENCE [LARGE SCALE GENOMIC DNA]</scope>
    <source>
        <strain evidence="1">OAR_USU_Benz2616</strain>
    </source>
</reference>
<protein>
    <submittedName>
        <fullName evidence="1">Neurofascin</fullName>
    </submittedName>
</protein>
<proteinExistence type="predicted"/>
<evidence type="ECO:0000313" key="1">
    <source>
        <dbReference type="Ensembl" id="ENSOARP00020008472.2"/>
    </source>
</evidence>